<gene>
    <name evidence="2" type="ORF">KP509_11G064600</name>
</gene>
<keyword evidence="3" id="KW-1185">Reference proteome</keyword>
<evidence type="ECO:0000313" key="3">
    <source>
        <dbReference type="Proteomes" id="UP000825935"/>
    </source>
</evidence>
<feature type="chain" id="PRO_5035751857" description="Secreted protein" evidence="1">
    <location>
        <begin position="28"/>
        <end position="94"/>
    </location>
</feature>
<evidence type="ECO:0000313" key="2">
    <source>
        <dbReference type="EMBL" id="KAH7425657.1"/>
    </source>
</evidence>
<dbReference type="EMBL" id="CM035416">
    <property type="protein sequence ID" value="KAH7425657.1"/>
    <property type="molecule type" value="Genomic_DNA"/>
</dbReference>
<sequence>MKISNGLRPVVAASFVLVLLLAQSAFGGRVTQTSLHALTGKSRMQSSTKISMEQLSEQKREIRRKSSVSVRRGLYICSPSCNRAHGAQTNAVVP</sequence>
<name>A0A8T2TQK4_CERRI</name>
<organism evidence="2 3">
    <name type="scientific">Ceratopteris richardii</name>
    <name type="common">Triangle waterfern</name>
    <dbReference type="NCBI Taxonomy" id="49495"/>
    <lineage>
        <taxon>Eukaryota</taxon>
        <taxon>Viridiplantae</taxon>
        <taxon>Streptophyta</taxon>
        <taxon>Embryophyta</taxon>
        <taxon>Tracheophyta</taxon>
        <taxon>Polypodiopsida</taxon>
        <taxon>Polypodiidae</taxon>
        <taxon>Polypodiales</taxon>
        <taxon>Pteridineae</taxon>
        <taxon>Pteridaceae</taxon>
        <taxon>Parkerioideae</taxon>
        <taxon>Ceratopteris</taxon>
    </lineage>
</organism>
<evidence type="ECO:0000256" key="1">
    <source>
        <dbReference type="SAM" id="SignalP"/>
    </source>
</evidence>
<protein>
    <recommendedName>
        <fullName evidence="4">Secreted protein</fullName>
    </recommendedName>
</protein>
<keyword evidence="1" id="KW-0732">Signal</keyword>
<accession>A0A8T2TQK4</accession>
<reference evidence="2" key="1">
    <citation type="submission" date="2021-08" db="EMBL/GenBank/DDBJ databases">
        <title>WGS assembly of Ceratopteris richardii.</title>
        <authorList>
            <person name="Marchant D.B."/>
            <person name="Chen G."/>
            <person name="Jenkins J."/>
            <person name="Shu S."/>
            <person name="Leebens-Mack J."/>
            <person name="Grimwood J."/>
            <person name="Schmutz J."/>
            <person name="Soltis P."/>
            <person name="Soltis D."/>
            <person name="Chen Z.-H."/>
        </authorList>
    </citation>
    <scope>NUCLEOTIDE SEQUENCE</scope>
    <source>
        <strain evidence="2">Whitten #5841</strain>
        <tissue evidence="2">Leaf</tissue>
    </source>
</reference>
<feature type="signal peptide" evidence="1">
    <location>
        <begin position="1"/>
        <end position="27"/>
    </location>
</feature>
<proteinExistence type="predicted"/>
<dbReference type="AlphaFoldDB" id="A0A8T2TQK4"/>
<comment type="caution">
    <text evidence="2">The sequence shown here is derived from an EMBL/GenBank/DDBJ whole genome shotgun (WGS) entry which is preliminary data.</text>
</comment>
<evidence type="ECO:0008006" key="4">
    <source>
        <dbReference type="Google" id="ProtNLM"/>
    </source>
</evidence>
<dbReference type="Proteomes" id="UP000825935">
    <property type="component" value="Chromosome 11"/>
</dbReference>